<evidence type="ECO:0000256" key="1">
    <source>
        <dbReference type="SAM" id="SignalP"/>
    </source>
</evidence>
<dbReference type="EMBL" id="BMDD01000007">
    <property type="protein sequence ID" value="GGH86709.1"/>
    <property type="molecule type" value="Genomic_DNA"/>
</dbReference>
<evidence type="ECO:0000313" key="3">
    <source>
        <dbReference type="Proteomes" id="UP000605427"/>
    </source>
</evidence>
<reference evidence="3" key="1">
    <citation type="journal article" date="2019" name="Int. J. Syst. Evol. Microbiol.">
        <title>The Global Catalogue of Microorganisms (GCM) 10K type strain sequencing project: providing services to taxonomists for standard genome sequencing and annotation.</title>
        <authorList>
            <consortium name="The Broad Institute Genomics Platform"/>
            <consortium name="The Broad Institute Genome Sequencing Center for Infectious Disease"/>
            <person name="Wu L."/>
            <person name="Ma J."/>
        </authorList>
    </citation>
    <scope>NUCLEOTIDE SEQUENCE [LARGE SCALE GENOMIC DNA]</scope>
    <source>
        <strain evidence="3">CCM 8702</strain>
    </source>
</reference>
<dbReference type="Proteomes" id="UP000605427">
    <property type="component" value="Unassembled WGS sequence"/>
</dbReference>
<accession>A0ABQ2A9K0</accession>
<evidence type="ECO:0000313" key="2">
    <source>
        <dbReference type="EMBL" id="GGH86709.1"/>
    </source>
</evidence>
<keyword evidence="3" id="KW-1185">Reference proteome</keyword>
<sequence>MLTTKTRIAAIIGAAAILALTACSPTEWANQVVMDRMIQVKRYPDQQRPSVGYAAAFIGYKWKRGGETQPRAAWQNVPEVQTMYDPEEVDLGASNQGISVRVKTITGKSLEDIVKEAAAYEYKHQVDGIHIDAEMVDGDYVLASFPYIYRGEPYQGTVLAKRKGNSYVYDRLNFSPELTDEGKSLPFVPGTGSMSLPGQEESLSWVGGTINDKRIHRIVMNYELGKIEIPIEDDQTTYIRADRGDVMESELLYIEGQDENGKALYTWQY</sequence>
<feature type="chain" id="PRO_5045517841" description="Lipoprotein" evidence="1">
    <location>
        <begin position="30"/>
        <end position="269"/>
    </location>
</feature>
<protein>
    <recommendedName>
        <fullName evidence="4">Lipoprotein</fullName>
    </recommendedName>
</protein>
<evidence type="ECO:0008006" key="4">
    <source>
        <dbReference type="Google" id="ProtNLM"/>
    </source>
</evidence>
<proteinExistence type="predicted"/>
<organism evidence="2 3">
    <name type="scientific">Saccharibacillus endophyticus</name>
    <dbReference type="NCBI Taxonomy" id="2060666"/>
    <lineage>
        <taxon>Bacteria</taxon>
        <taxon>Bacillati</taxon>
        <taxon>Bacillota</taxon>
        <taxon>Bacilli</taxon>
        <taxon>Bacillales</taxon>
        <taxon>Paenibacillaceae</taxon>
        <taxon>Saccharibacillus</taxon>
    </lineage>
</organism>
<feature type="signal peptide" evidence="1">
    <location>
        <begin position="1"/>
        <end position="29"/>
    </location>
</feature>
<gene>
    <name evidence="2" type="ORF">GCM10007362_47130</name>
</gene>
<keyword evidence="1" id="KW-0732">Signal</keyword>
<name>A0ABQ2A9K0_9BACL</name>
<dbReference type="PROSITE" id="PS51257">
    <property type="entry name" value="PROKAR_LIPOPROTEIN"/>
    <property type="match status" value="1"/>
</dbReference>
<comment type="caution">
    <text evidence="2">The sequence shown here is derived from an EMBL/GenBank/DDBJ whole genome shotgun (WGS) entry which is preliminary data.</text>
</comment>
<dbReference type="RefSeq" id="WP_172246212.1">
    <property type="nucleotide sequence ID" value="NZ_BMDD01000007.1"/>
</dbReference>